<dbReference type="RefSeq" id="WP_209596984.1">
    <property type="nucleotide sequence ID" value="NZ_JAGJCF010000021.1"/>
</dbReference>
<protein>
    <submittedName>
        <fullName evidence="4">Cysteine synthase A</fullName>
        <ecNumber evidence="4">2.5.1.47</ecNumber>
    </submittedName>
</protein>
<accession>A0ABS4BNW6</accession>
<dbReference type="PANTHER" id="PTHR10314">
    <property type="entry name" value="CYSTATHIONINE BETA-SYNTHASE"/>
    <property type="match status" value="1"/>
</dbReference>
<evidence type="ECO:0000313" key="4">
    <source>
        <dbReference type="EMBL" id="MBP0617825.1"/>
    </source>
</evidence>
<dbReference type="Pfam" id="PF00291">
    <property type="entry name" value="PALP"/>
    <property type="match status" value="1"/>
</dbReference>
<proteinExistence type="predicted"/>
<comment type="cofactor">
    <cofactor evidence="1">
        <name>pyridoxal 5'-phosphate</name>
        <dbReference type="ChEBI" id="CHEBI:597326"/>
    </cofactor>
</comment>
<feature type="domain" description="Tryptophan synthase beta chain-like PALP" evidence="3">
    <location>
        <begin position="9"/>
        <end position="307"/>
    </location>
</feature>
<dbReference type="CDD" id="cd01561">
    <property type="entry name" value="CBS_like"/>
    <property type="match status" value="1"/>
</dbReference>
<gene>
    <name evidence="4" type="ORF">J6595_19785</name>
</gene>
<dbReference type="Gene3D" id="3.40.50.1100">
    <property type="match status" value="2"/>
</dbReference>
<evidence type="ECO:0000256" key="2">
    <source>
        <dbReference type="ARBA" id="ARBA00022898"/>
    </source>
</evidence>
<dbReference type="GO" id="GO:0004124">
    <property type="term" value="F:cysteine synthase activity"/>
    <property type="evidence" value="ECO:0007669"/>
    <property type="project" value="UniProtKB-EC"/>
</dbReference>
<dbReference type="SUPFAM" id="SSF53686">
    <property type="entry name" value="Tryptophan synthase beta subunit-like PLP-dependent enzymes"/>
    <property type="match status" value="1"/>
</dbReference>
<dbReference type="InterPro" id="IPR001926">
    <property type="entry name" value="TrpB-like_PALP"/>
</dbReference>
<dbReference type="NCBIfam" id="NF007989">
    <property type="entry name" value="PRK10717.1"/>
    <property type="match status" value="1"/>
</dbReference>
<dbReference type="EC" id="2.5.1.47" evidence="4"/>
<evidence type="ECO:0000313" key="5">
    <source>
        <dbReference type="Proteomes" id="UP000678276"/>
    </source>
</evidence>
<organism evidence="4 5">
    <name type="scientific">Jiella mangrovi</name>
    <dbReference type="NCBI Taxonomy" id="2821407"/>
    <lineage>
        <taxon>Bacteria</taxon>
        <taxon>Pseudomonadati</taxon>
        <taxon>Pseudomonadota</taxon>
        <taxon>Alphaproteobacteria</taxon>
        <taxon>Hyphomicrobiales</taxon>
        <taxon>Aurantimonadaceae</taxon>
        <taxon>Jiella</taxon>
    </lineage>
</organism>
<dbReference type="InterPro" id="IPR036052">
    <property type="entry name" value="TrpB-like_PALP_sf"/>
</dbReference>
<dbReference type="EMBL" id="JAGJCF010000021">
    <property type="protein sequence ID" value="MBP0617825.1"/>
    <property type="molecule type" value="Genomic_DNA"/>
</dbReference>
<name>A0ABS4BNW6_9HYPH</name>
<dbReference type="PROSITE" id="PS00901">
    <property type="entry name" value="CYS_SYNTHASE"/>
    <property type="match status" value="1"/>
</dbReference>
<dbReference type="InterPro" id="IPR001216">
    <property type="entry name" value="P-phosphate_BS"/>
</dbReference>
<evidence type="ECO:0000256" key="1">
    <source>
        <dbReference type="ARBA" id="ARBA00001933"/>
    </source>
</evidence>
<keyword evidence="5" id="KW-1185">Reference proteome</keyword>
<dbReference type="Proteomes" id="UP000678276">
    <property type="component" value="Unassembled WGS sequence"/>
</dbReference>
<dbReference type="InterPro" id="IPR050214">
    <property type="entry name" value="Cys_Synth/Cystath_Beta-Synth"/>
</dbReference>
<comment type="caution">
    <text evidence="4">The sequence shown here is derived from an EMBL/GenBank/DDBJ whole genome shotgun (WGS) entry which is preliminary data.</text>
</comment>
<keyword evidence="4" id="KW-0808">Transferase</keyword>
<keyword evidence="2" id="KW-0663">Pyridoxal phosphate</keyword>
<evidence type="ECO:0000259" key="3">
    <source>
        <dbReference type="Pfam" id="PF00291"/>
    </source>
</evidence>
<sequence length="347" mass="37210">MTLRLNSVLDAIGNTPLIRLNRASEETGCEIYGKAEFMNPGQSVKDRAGLFIIRDAEEKGLLAPGGLIVEGTAGNTGIGLSLVAKALGYETVIVIPETQSEEKKDALRLMGAQLVEVPAVPYKNPNNYVKLSGRLAEQLAKTHPAGAIWANQFDNTANRDGHVVTTAEEIWHQSNGDVDGFICAVGTGGTLAGTAMGLKRHSGRIKIGIADPMGAALYEYYKHGELKSEGSSITEGIGQGRITANLEGFEPDFAYQIPDDEALKIVFDLVKEEGLCLGGSSGINIAGAMRMAREMGPGHTIVTILCDYGNRYQSKLFNPAFLKEKGLPVPDWIGETPQFDIPYETVA</sequence>
<reference evidence="4 5" key="1">
    <citation type="submission" date="2021-04" db="EMBL/GenBank/DDBJ databases">
        <title>Whole genome sequence of Jiella sp. KSK16Y-1.</title>
        <authorList>
            <person name="Tuo L."/>
        </authorList>
    </citation>
    <scope>NUCLEOTIDE SEQUENCE [LARGE SCALE GENOMIC DNA]</scope>
    <source>
        <strain evidence="4 5">KSK16Y-1</strain>
    </source>
</reference>